<feature type="transmembrane region" description="Helical" evidence="1">
    <location>
        <begin position="404"/>
        <end position="425"/>
    </location>
</feature>
<organism evidence="2 3">
    <name type="scientific">Streptosporangium amethystogenes subsp. fukuiense</name>
    <dbReference type="NCBI Taxonomy" id="698418"/>
    <lineage>
        <taxon>Bacteria</taxon>
        <taxon>Bacillati</taxon>
        <taxon>Actinomycetota</taxon>
        <taxon>Actinomycetes</taxon>
        <taxon>Streptosporangiales</taxon>
        <taxon>Streptosporangiaceae</taxon>
        <taxon>Streptosporangium</taxon>
    </lineage>
</organism>
<feature type="transmembrane region" description="Helical" evidence="1">
    <location>
        <begin position="317"/>
        <end position="337"/>
    </location>
</feature>
<name>A0ABW2T3Q4_9ACTN</name>
<feature type="transmembrane region" description="Helical" evidence="1">
    <location>
        <begin position="358"/>
        <end position="384"/>
    </location>
</feature>
<dbReference type="InterPro" id="IPR013320">
    <property type="entry name" value="ConA-like_dom_sf"/>
</dbReference>
<dbReference type="RefSeq" id="WP_343975978.1">
    <property type="nucleotide sequence ID" value="NZ_BAAAGK010000132.1"/>
</dbReference>
<feature type="transmembrane region" description="Helical" evidence="1">
    <location>
        <begin position="499"/>
        <end position="517"/>
    </location>
</feature>
<keyword evidence="1" id="KW-1133">Transmembrane helix</keyword>
<reference evidence="3" key="1">
    <citation type="journal article" date="2019" name="Int. J. Syst. Evol. Microbiol.">
        <title>The Global Catalogue of Microorganisms (GCM) 10K type strain sequencing project: providing services to taxonomists for standard genome sequencing and annotation.</title>
        <authorList>
            <consortium name="The Broad Institute Genomics Platform"/>
            <consortium name="The Broad Institute Genome Sequencing Center for Infectious Disease"/>
            <person name="Wu L."/>
            <person name="Ma J."/>
        </authorList>
    </citation>
    <scope>NUCLEOTIDE SEQUENCE [LARGE SCALE GENOMIC DNA]</scope>
    <source>
        <strain evidence="3">JCM 10083</strain>
    </source>
</reference>
<dbReference type="Gene3D" id="2.60.120.200">
    <property type="match status" value="1"/>
</dbReference>
<feature type="transmembrane region" description="Helical" evidence="1">
    <location>
        <begin position="432"/>
        <end position="454"/>
    </location>
</feature>
<keyword evidence="1" id="KW-0472">Membrane</keyword>
<evidence type="ECO:0000313" key="2">
    <source>
        <dbReference type="EMBL" id="MFC7603027.1"/>
    </source>
</evidence>
<proteinExistence type="predicted"/>
<protein>
    <submittedName>
        <fullName evidence="2">ABC transporter permease subunit</fullName>
    </submittedName>
</protein>
<dbReference type="PANTHER" id="PTHR37305">
    <property type="entry name" value="INTEGRAL MEMBRANE PROTEIN-RELATED"/>
    <property type="match status" value="1"/>
</dbReference>
<accession>A0ABW2T3Q4</accession>
<sequence>MSAPPHRSAHRSEPQAGRGGFGRLLRAEWTKFRTVRGWVVTMTAAALVTVLFGLLSAAGNHASCGAGPIEVACPPPLVGPGGEAVDDKFYFVHRPLAGDGGITVRLTSMTGQIRKPDVIPGQRNVVPGVVPWAKAGVMIKESTRQGSAYAAVMMTGEHGVRMQHDFTHDVAGRPGGVSRQSPRWLRLIRSGDTLTGYESADGTEWVQIGTATLTGLPQTVQVGMFAASPGDLTVTRGDLGGSGSAARFTETTGEFDQVMLQGNASGAWRNDDIGVIVAPDGSAHHPGRAGRSGGTFSVTGVGDIAPTIEGTTPERSLSSALIGLILVIVVAVMFITAEYRHGLIRITLLAGPRRGRTLAAKALALGLVTFAAALPAIAITFTAGGRILRDNGNTVLPVSLLTQMRIVVGMAALFALAAVLSLALGTLLRRSVAAVITAIAVIVVPHVLATTSVLPDSAARWLLRLTPAAGFAMQQSIPQYAHVLGHYAPTAGFYPLPPWAGLAVSAGYTALALGLAVHRLRRRDA</sequence>
<dbReference type="EMBL" id="JBHTEE010000001">
    <property type="protein sequence ID" value="MFC7603027.1"/>
    <property type="molecule type" value="Genomic_DNA"/>
</dbReference>
<dbReference type="Proteomes" id="UP001596514">
    <property type="component" value="Unassembled WGS sequence"/>
</dbReference>
<keyword evidence="3" id="KW-1185">Reference proteome</keyword>
<evidence type="ECO:0000313" key="3">
    <source>
        <dbReference type="Proteomes" id="UP001596514"/>
    </source>
</evidence>
<gene>
    <name evidence="2" type="ORF">ACFQVD_23255</name>
</gene>
<comment type="caution">
    <text evidence="2">The sequence shown here is derived from an EMBL/GenBank/DDBJ whole genome shotgun (WGS) entry which is preliminary data.</text>
</comment>
<evidence type="ECO:0000256" key="1">
    <source>
        <dbReference type="SAM" id="Phobius"/>
    </source>
</evidence>
<dbReference type="PANTHER" id="PTHR37305:SF1">
    <property type="entry name" value="MEMBRANE PROTEIN"/>
    <property type="match status" value="1"/>
</dbReference>
<keyword evidence="1" id="KW-0812">Transmembrane</keyword>
<dbReference type="SUPFAM" id="SSF49899">
    <property type="entry name" value="Concanavalin A-like lectins/glucanases"/>
    <property type="match status" value="1"/>
</dbReference>
<feature type="transmembrane region" description="Helical" evidence="1">
    <location>
        <begin position="35"/>
        <end position="55"/>
    </location>
</feature>